<name>I0H9V5_ACTM4</name>
<dbReference type="STRING" id="512565.AMIS_45720"/>
<dbReference type="EMBL" id="AP012319">
    <property type="protein sequence ID" value="BAL89792.1"/>
    <property type="molecule type" value="Genomic_DNA"/>
</dbReference>
<keyword evidence="2" id="KW-1185">Reference proteome</keyword>
<sequence>MHPPVTVLQAFGVDGPARPLAGGQGTSWVAGELVFKPDDGVLATTNERVRSPGEGAGLRDEARRYELAAAAIGL</sequence>
<accession>I0H9V5</accession>
<dbReference type="HOGENOM" id="CLU_2679395_0_0_11"/>
<dbReference type="AlphaFoldDB" id="I0H9V5"/>
<reference evidence="1 2" key="1">
    <citation type="submission" date="2012-02" db="EMBL/GenBank/DDBJ databases">
        <title>Complete genome sequence of Actinoplanes missouriensis 431 (= NBRC 102363).</title>
        <authorList>
            <person name="Ohnishi Y."/>
            <person name="Ishikawa J."/>
            <person name="Sekine M."/>
            <person name="Hosoyama A."/>
            <person name="Harada T."/>
            <person name="Narita H."/>
            <person name="Hata T."/>
            <person name="Konno Y."/>
            <person name="Tutikane K."/>
            <person name="Fujita N."/>
            <person name="Horinouchi S."/>
            <person name="Hayakawa M."/>
        </authorList>
    </citation>
    <scope>NUCLEOTIDE SEQUENCE [LARGE SCALE GENOMIC DNA]</scope>
    <source>
        <strain evidence="2">ATCC 14538 / DSM 43046 / CBS 188.64 / JCM 3121 / NBRC 102363 / NCIMB 12654 / NRRL B-3342 / UNCC 431</strain>
    </source>
</reference>
<evidence type="ECO:0000313" key="1">
    <source>
        <dbReference type="EMBL" id="BAL89792.1"/>
    </source>
</evidence>
<dbReference type="PATRIC" id="fig|512565.3.peg.4557"/>
<gene>
    <name evidence="1" type="ordered locus">AMIS_45720</name>
</gene>
<dbReference type="Proteomes" id="UP000007882">
    <property type="component" value="Chromosome"/>
</dbReference>
<evidence type="ECO:0000313" key="2">
    <source>
        <dbReference type="Proteomes" id="UP000007882"/>
    </source>
</evidence>
<proteinExistence type="predicted"/>
<organism evidence="1 2">
    <name type="scientific">Actinoplanes missouriensis (strain ATCC 14538 / DSM 43046 / CBS 188.64 / JCM 3121 / NBRC 102363 / NCIMB 12654 / NRRL B-3342 / UNCC 431)</name>
    <dbReference type="NCBI Taxonomy" id="512565"/>
    <lineage>
        <taxon>Bacteria</taxon>
        <taxon>Bacillati</taxon>
        <taxon>Actinomycetota</taxon>
        <taxon>Actinomycetes</taxon>
        <taxon>Micromonosporales</taxon>
        <taxon>Micromonosporaceae</taxon>
        <taxon>Actinoplanes</taxon>
    </lineage>
</organism>
<protein>
    <submittedName>
        <fullName evidence="1">Uncharacterized protein</fullName>
    </submittedName>
</protein>
<dbReference type="KEGG" id="ams:AMIS_45720"/>